<accession>A0A811PXG9</accession>
<dbReference type="OrthoDB" id="442066at2759"/>
<evidence type="ECO:0000256" key="12">
    <source>
        <dbReference type="SAM" id="SignalP"/>
    </source>
</evidence>
<proteinExistence type="inferred from homology"/>
<evidence type="ECO:0000256" key="3">
    <source>
        <dbReference type="ARBA" id="ARBA00022475"/>
    </source>
</evidence>
<keyword evidence="15" id="KW-1185">Reference proteome</keyword>
<protein>
    <recommendedName>
        <fullName evidence="13">Leucine-rich repeat-containing N-terminal plant-type domain-containing protein</fullName>
    </recommendedName>
</protein>
<dbReference type="SUPFAM" id="SSF52047">
    <property type="entry name" value="RNI-like"/>
    <property type="match status" value="1"/>
</dbReference>
<dbReference type="PANTHER" id="PTHR48061">
    <property type="entry name" value="LEUCINE-RICH REPEAT RECEPTOR PROTEIN KINASE EMS1-LIKE-RELATED"/>
    <property type="match status" value="1"/>
</dbReference>
<evidence type="ECO:0000313" key="14">
    <source>
        <dbReference type="EMBL" id="CAD6248265.1"/>
    </source>
</evidence>
<reference evidence="14" key="1">
    <citation type="submission" date="2020-10" db="EMBL/GenBank/DDBJ databases">
        <authorList>
            <person name="Han B."/>
            <person name="Lu T."/>
            <person name="Zhao Q."/>
            <person name="Huang X."/>
            <person name="Zhao Y."/>
        </authorList>
    </citation>
    <scope>NUCLEOTIDE SEQUENCE</scope>
</reference>
<feature type="chain" id="PRO_5032931251" description="Leucine-rich repeat-containing N-terminal plant-type domain-containing protein" evidence="12">
    <location>
        <begin position="29"/>
        <end position="1187"/>
    </location>
</feature>
<evidence type="ECO:0000256" key="6">
    <source>
        <dbReference type="ARBA" id="ARBA00022729"/>
    </source>
</evidence>
<dbReference type="SMART" id="SM00369">
    <property type="entry name" value="LRR_TYP"/>
    <property type="match status" value="9"/>
</dbReference>
<organism evidence="14 15">
    <name type="scientific">Miscanthus lutarioriparius</name>
    <dbReference type="NCBI Taxonomy" id="422564"/>
    <lineage>
        <taxon>Eukaryota</taxon>
        <taxon>Viridiplantae</taxon>
        <taxon>Streptophyta</taxon>
        <taxon>Embryophyta</taxon>
        <taxon>Tracheophyta</taxon>
        <taxon>Spermatophyta</taxon>
        <taxon>Magnoliopsida</taxon>
        <taxon>Liliopsida</taxon>
        <taxon>Poales</taxon>
        <taxon>Poaceae</taxon>
        <taxon>PACMAD clade</taxon>
        <taxon>Panicoideae</taxon>
        <taxon>Andropogonodae</taxon>
        <taxon>Andropogoneae</taxon>
        <taxon>Saccharinae</taxon>
        <taxon>Miscanthus</taxon>
    </lineage>
</organism>
<comment type="caution">
    <text evidence="14">The sequence shown here is derived from an EMBL/GenBank/DDBJ whole genome shotgun (WGS) entry which is preliminary data.</text>
</comment>
<dbReference type="Pfam" id="PF13855">
    <property type="entry name" value="LRR_8"/>
    <property type="match status" value="2"/>
</dbReference>
<dbReference type="InterPro" id="IPR013210">
    <property type="entry name" value="LRR_N_plant-typ"/>
</dbReference>
<evidence type="ECO:0000256" key="4">
    <source>
        <dbReference type="ARBA" id="ARBA00022614"/>
    </source>
</evidence>
<sequence length="1187" mass="131106">MASSCIGWTPLLLCLVQLLHFHTHAASASGVHPHGHANLTRHHSAPWLCRPDQANTLLTLKQSFSFHPNGRFPHDLESTTTLPSWKPGTDCCLWEGVGCSNSSSGHHVVTALDLSGFRLNSDGIHPVLFNLTSLRMLDLSMNNFRGYDIPSVGFERLSSLTHLNLSTSAISGQVPIGISKLTNLISLDISDLSNDIEDAEDDCDIDAISVAPNYGLSVPYFHKIVANLSNLTELYLDLVSISSSVQDCFKALAKSVPHLRVLSLGYCDLQGDISSLSRFKSLAVINLSGNSHITPGPFPEFLMNFPNLRVLQLSGINLQGWFPRGTFLSKNLRVLDLSGNPDLSGHLPNFSNAASLETLWIDSTNFSYDKSSNCSNFKALTELVIDGEIISTNFRSSFGMLASLRRLTVIGLDSPRQLESLFSWFGGIKNLRSLEFDSCDLSITIPSSIGNLKNLTSLVISESKLTTQTLSSVTNIINLKFLKIECVDECDDSFFAIPSAIGNMTNLERLHILNCWRSRPIGPIPHEVGALKKLESLVLRSMGLSGRIPSTIANLTQLIELHLNENYLSGEIPASLFILPKLGYLDLSQNQLSGPIHEFDGACSCLRIVYLEMNNLTGQIPQSLLVLPNLTTLDIEGNNLMGSVDLASLWGEKLTSFSLSYNKLTVIEGEDTNNSSSTYPHQLMEIGLASCNMTKIPKLLMHAKYVTYLDLSSNKISGDIPSWIWDRWNYSLAWISLSHNMFTGMELNSYVIPFSNTLYSFDLSFNRLQGSIPLPSSSAEILDYSNNSFSSLLPNFTLYLSSTAYLMLSHNNISGYLPRSICHSPLEVLDLSYNNFSGPLPQCLMENTFLRIINLRENQFNGMLPSNISIGCQVQTIYLNGNKIEGQLPRTLYNCTNLEVLDLGRNQIADTFPSWLGGLLNLRVLVLRSNKFHGSIGHLEDEKYRGHFSSLQIIDLASNNFSGKLHPQWFENLKSMKQYDNRGQIIDHTDILYQDSITISCKGLSMTFERILTTLTAIDISENALEGSIPTSIGNLHSLLLLNMSHNVFTGQIPPQLGSITALESLDLSSNMLSGEIPQELTDLTFLSTLNLSNNQLDGRIPQSHQFDTFQESSFDGNAGLCGPPLSKKCGPSDIPSETHLKNSSHGVDVVLFLFAGVGFGVGFAAAIVLKLDYWISWWFHIFRILC</sequence>
<keyword evidence="8 11" id="KW-1133">Transmembrane helix</keyword>
<dbReference type="InterPro" id="IPR032675">
    <property type="entry name" value="LRR_dom_sf"/>
</dbReference>
<evidence type="ECO:0000256" key="8">
    <source>
        <dbReference type="ARBA" id="ARBA00022989"/>
    </source>
</evidence>
<evidence type="ECO:0000256" key="10">
    <source>
        <dbReference type="ARBA" id="ARBA00023180"/>
    </source>
</evidence>
<evidence type="ECO:0000256" key="1">
    <source>
        <dbReference type="ARBA" id="ARBA00004251"/>
    </source>
</evidence>
<dbReference type="PRINTS" id="PR00019">
    <property type="entry name" value="LEURICHRPT"/>
</dbReference>
<dbReference type="InterPro" id="IPR003591">
    <property type="entry name" value="Leu-rich_rpt_typical-subtyp"/>
</dbReference>
<comment type="subcellular location">
    <subcellularLocation>
        <location evidence="1">Cell membrane</location>
        <topology evidence="1">Single-pass type I membrane protein</topology>
    </subcellularLocation>
</comment>
<dbReference type="Pfam" id="PF08263">
    <property type="entry name" value="LRRNT_2"/>
    <property type="match status" value="1"/>
</dbReference>
<name>A0A811PXG9_9POAL</name>
<gene>
    <name evidence="14" type="ORF">NCGR_LOCUS32416</name>
</gene>
<evidence type="ECO:0000256" key="5">
    <source>
        <dbReference type="ARBA" id="ARBA00022692"/>
    </source>
</evidence>
<keyword evidence="4" id="KW-0433">Leucine-rich repeat</keyword>
<evidence type="ECO:0000256" key="11">
    <source>
        <dbReference type="SAM" id="Phobius"/>
    </source>
</evidence>
<dbReference type="AlphaFoldDB" id="A0A811PXG9"/>
<keyword evidence="6 12" id="KW-0732">Signal</keyword>
<feature type="signal peptide" evidence="12">
    <location>
        <begin position="1"/>
        <end position="28"/>
    </location>
</feature>
<feature type="transmembrane region" description="Helical" evidence="11">
    <location>
        <begin position="1150"/>
        <end position="1170"/>
    </location>
</feature>
<feature type="domain" description="Leucine-rich repeat-containing N-terminal plant-type" evidence="13">
    <location>
        <begin position="51"/>
        <end position="100"/>
    </location>
</feature>
<dbReference type="SUPFAM" id="SSF52058">
    <property type="entry name" value="L domain-like"/>
    <property type="match status" value="2"/>
</dbReference>
<keyword evidence="5 11" id="KW-0812">Transmembrane</keyword>
<keyword evidence="10" id="KW-0325">Glycoprotein</keyword>
<dbReference type="Proteomes" id="UP000604825">
    <property type="component" value="Unassembled WGS sequence"/>
</dbReference>
<evidence type="ECO:0000256" key="2">
    <source>
        <dbReference type="ARBA" id="ARBA00009592"/>
    </source>
</evidence>
<keyword evidence="7" id="KW-0677">Repeat</keyword>
<dbReference type="Gene3D" id="3.80.10.10">
    <property type="entry name" value="Ribonuclease Inhibitor"/>
    <property type="match status" value="4"/>
</dbReference>
<dbReference type="EMBL" id="CAJGYO010000007">
    <property type="protein sequence ID" value="CAD6248265.1"/>
    <property type="molecule type" value="Genomic_DNA"/>
</dbReference>
<dbReference type="FunFam" id="3.80.10.10:FF:000095">
    <property type="entry name" value="LRR receptor-like serine/threonine-protein kinase GSO1"/>
    <property type="match status" value="3"/>
</dbReference>
<dbReference type="GO" id="GO:0005886">
    <property type="term" value="C:plasma membrane"/>
    <property type="evidence" value="ECO:0007669"/>
    <property type="project" value="UniProtKB-SubCell"/>
</dbReference>
<evidence type="ECO:0000256" key="7">
    <source>
        <dbReference type="ARBA" id="ARBA00022737"/>
    </source>
</evidence>
<dbReference type="PANTHER" id="PTHR48061:SF2">
    <property type="entry name" value="RECEPTOR LIKE PROTEIN 30-LIKE"/>
    <property type="match status" value="1"/>
</dbReference>
<comment type="similarity">
    <text evidence="2">Belongs to the RLP family.</text>
</comment>
<dbReference type="Pfam" id="PF00560">
    <property type="entry name" value="LRR_1"/>
    <property type="match status" value="5"/>
</dbReference>
<dbReference type="InterPro" id="IPR046956">
    <property type="entry name" value="RLP23-like"/>
</dbReference>
<evidence type="ECO:0000256" key="9">
    <source>
        <dbReference type="ARBA" id="ARBA00023136"/>
    </source>
</evidence>
<evidence type="ECO:0000259" key="13">
    <source>
        <dbReference type="Pfam" id="PF08263"/>
    </source>
</evidence>
<keyword evidence="9 11" id="KW-0472">Membrane</keyword>
<dbReference type="InterPro" id="IPR001611">
    <property type="entry name" value="Leu-rich_rpt"/>
</dbReference>
<evidence type="ECO:0000313" key="15">
    <source>
        <dbReference type="Proteomes" id="UP000604825"/>
    </source>
</evidence>
<keyword evidence="3" id="KW-1003">Cell membrane</keyword>